<keyword evidence="2" id="KW-1185">Reference proteome</keyword>
<reference evidence="1 2" key="1">
    <citation type="submission" date="2016-04" db="EMBL/GenBank/DDBJ databases">
        <title>Genome sequence of Clostridium magnum DSM 2767.</title>
        <authorList>
            <person name="Poehlein A."/>
            <person name="Uhlig R."/>
            <person name="Fischer R."/>
            <person name="Bahl H."/>
            <person name="Daniel R."/>
        </authorList>
    </citation>
    <scope>NUCLEOTIDE SEQUENCE [LARGE SCALE GENOMIC DNA]</scope>
    <source>
        <strain evidence="1 2">DSM 2767</strain>
    </source>
</reference>
<comment type="caution">
    <text evidence="1">The sequence shown here is derived from an EMBL/GenBank/DDBJ whole genome shotgun (WGS) entry which is preliminary data.</text>
</comment>
<dbReference type="PATRIC" id="fig|1121326.3.peg.6050"/>
<name>A0A162QM07_9CLOT</name>
<dbReference type="Proteomes" id="UP000076603">
    <property type="component" value="Unassembled WGS sequence"/>
</dbReference>
<dbReference type="AlphaFoldDB" id="A0A162QM07"/>
<organism evidence="1 2">
    <name type="scientific">Clostridium magnum DSM 2767</name>
    <dbReference type="NCBI Taxonomy" id="1121326"/>
    <lineage>
        <taxon>Bacteria</taxon>
        <taxon>Bacillati</taxon>
        <taxon>Bacillota</taxon>
        <taxon>Clostridia</taxon>
        <taxon>Eubacteriales</taxon>
        <taxon>Clostridiaceae</taxon>
        <taxon>Clostridium</taxon>
    </lineage>
</organism>
<protein>
    <submittedName>
        <fullName evidence="1">Uncharacterized protein</fullName>
    </submittedName>
</protein>
<dbReference type="EMBL" id="LWAE01000015">
    <property type="protein sequence ID" value="KZL88695.1"/>
    <property type="molecule type" value="Genomic_DNA"/>
</dbReference>
<gene>
    <name evidence="1" type="ORF">CLMAG_59840</name>
</gene>
<accession>A0A162QM07</accession>
<evidence type="ECO:0000313" key="1">
    <source>
        <dbReference type="EMBL" id="KZL88695.1"/>
    </source>
</evidence>
<evidence type="ECO:0000313" key="2">
    <source>
        <dbReference type="Proteomes" id="UP000076603"/>
    </source>
</evidence>
<sequence length="60" mass="6984">MGNSIGNMTLNEAIDHCREIIRKSNSCDECINQHAQLLLWLEELKNLREFKRKIVEAVKS</sequence>
<dbReference type="STRING" id="1121326.CLMAG_59840"/>
<dbReference type="RefSeq" id="WP_066630715.1">
    <property type="nucleotide sequence ID" value="NZ_FQXL01000084.1"/>
</dbReference>
<proteinExistence type="predicted"/>